<dbReference type="AlphaFoldDB" id="A0A9J6ERE3"/>
<gene>
    <name evidence="1" type="ORF">HPB51_007639</name>
</gene>
<keyword evidence="2" id="KW-1185">Reference proteome</keyword>
<dbReference type="Proteomes" id="UP000821866">
    <property type="component" value="Chromosome 10"/>
</dbReference>
<organism evidence="1 2">
    <name type="scientific">Rhipicephalus microplus</name>
    <name type="common">Cattle tick</name>
    <name type="synonym">Boophilus microplus</name>
    <dbReference type="NCBI Taxonomy" id="6941"/>
    <lineage>
        <taxon>Eukaryota</taxon>
        <taxon>Metazoa</taxon>
        <taxon>Ecdysozoa</taxon>
        <taxon>Arthropoda</taxon>
        <taxon>Chelicerata</taxon>
        <taxon>Arachnida</taxon>
        <taxon>Acari</taxon>
        <taxon>Parasitiformes</taxon>
        <taxon>Ixodida</taxon>
        <taxon>Ixodoidea</taxon>
        <taxon>Ixodidae</taxon>
        <taxon>Rhipicephalinae</taxon>
        <taxon>Rhipicephalus</taxon>
        <taxon>Boophilus</taxon>
    </lineage>
</organism>
<dbReference type="EMBL" id="JABSTU010000002">
    <property type="protein sequence ID" value="KAH8036970.1"/>
    <property type="molecule type" value="Genomic_DNA"/>
</dbReference>
<comment type="caution">
    <text evidence="1">The sequence shown here is derived from an EMBL/GenBank/DDBJ whole genome shotgun (WGS) entry which is preliminary data.</text>
</comment>
<proteinExistence type="predicted"/>
<accession>A0A9J6ERE3</accession>
<evidence type="ECO:0000313" key="2">
    <source>
        <dbReference type="Proteomes" id="UP000821866"/>
    </source>
</evidence>
<evidence type="ECO:0000313" key="1">
    <source>
        <dbReference type="EMBL" id="KAH8036970.1"/>
    </source>
</evidence>
<sequence>MLARAARGLEQASALGGSDVDSRPRFRFRRGIKWRENDSTTLAAIPSSSLTTPEKKDILQQPLEQTTVRRDVIVLQQTLTDTGRGACTMLMKGIPFLEHEVLGENNLIEHAFIEVITRKKTRKENTFMLNVCSHPAHRKQEFKALLHKANHITDPSNKLVMCRDFTTPNQAWG</sequence>
<reference evidence="1" key="1">
    <citation type="journal article" date="2020" name="Cell">
        <title>Large-Scale Comparative Analyses of Tick Genomes Elucidate Their Genetic Diversity and Vector Capacities.</title>
        <authorList>
            <consortium name="Tick Genome and Microbiome Consortium (TIGMIC)"/>
            <person name="Jia N."/>
            <person name="Wang J."/>
            <person name="Shi W."/>
            <person name="Du L."/>
            <person name="Sun Y."/>
            <person name="Zhan W."/>
            <person name="Jiang J.F."/>
            <person name="Wang Q."/>
            <person name="Zhang B."/>
            <person name="Ji P."/>
            <person name="Bell-Sakyi L."/>
            <person name="Cui X.M."/>
            <person name="Yuan T.T."/>
            <person name="Jiang B.G."/>
            <person name="Yang W.F."/>
            <person name="Lam T.T."/>
            <person name="Chang Q.C."/>
            <person name="Ding S.J."/>
            <person name="Wang X.J."/>
            <person name="Zhu J.G."/>
            <person name="Ruan X.D."/>
            <person name="Zhao L."/>
            <person name="Wei J.T."/>
            <person name="Ye R.Z."/>
            <person name="Que T.C."/>
            <person name="Du C.H."/>
            <person name="Zhou Y.H."/>
            <person name="Cheng J.X."/>
            <person name="Dai P.F."/>
            <person name="Guo W.B."/>
            <person name="Han X.H."/>
            <person name="Huang E.J."/>
            <person name="Li L.F."/>
            <person name="Wei W."/>
            <person name="Gao Y.C."/>
            <person name="Liu J.Z."/>
            <person name="Shao H.Z."/>
            <person name="Wang X."/>
            <person name="Wang C.C."/>
            <person name="Yang T.C."/>
            <person name="Huo Q.B."/>
            <person name="Li W."/>
            <person name="Chen H.Y."/>
            <person name="Chen S.E."/>
            <person name="Zhou L.G."/>
            <person name="Ni X.B."/>
            <person name="Tian J.H."/>
            <person name="Sheng Y."/>
            <person name="Liu T."/>
            <person name="Pan Y.S."/>
            <person name="Xia L.Y."/>
            <person name="Li J."/>
            <person name="Zhao F."/>
            <person name="Cao W.C."/>
        </authorList>
    </citation>
    <scope>NUCLEOTIDE SEQUENCE</scope>
    <source>
        <strain evidence="1">Rmic-2018</strain>
    </source>
</reference>
<protein>
    <recommendedName>
        <fullName evidence="3">Tick transposon</fullName>
    </recommendedName>
</protein>
<name>A0A9J6ERE3_RHIMP</name>
<evidence type="ECO:0008006" key="3">
    <source>
        <dbReference type="Google" id="ProtNLM"/>
    </source>
</evidence>
<reference evidence="1" key="2">
    <citation type="submission" date="2021-09" db="EMBL/GenBank/DDBJ databases">
        <authorList>
            <person name="Jia N."/>
            <person name="Wang J."/>
            <person name="Shi W."/>
            <person name="Du L."/>
            <person name="Sun Y."/>
            <person name="Zhan W."/>
            <person name="Jiang J."/>
            <person name="Wang Q."/>
            <person name="Zhang B."/>
            <person name="Ji P."/>
            <person name="Sakyi L.B."/>
            <person name="Cui X."/>
            <person name="Yuan T."/>
            <person name="Jiang B."/>
            <person name="Yang W."/>
            <person name="Lam T.T.-Y."/>
            <person name="Chang Q."/>
            <person name="Ding S."/>
            <person name="Wang X."/>
            <person name="Zhu J."/>
            <person name="Ruan X."/>
            <person name="Zhao L."/>
            <person name="Wei J."/>
            <person name="Que T."/>
            <person name="Du C."/>
            <person name="Cheng J."/>
            <person name="Dai P."/>
            <person name="Han X."/>
            <person name="Huang E."/>
            <person name="Gao Y."/>
            <person name="Liu J."/>
            <person name="Shao H."/>
            <person name="Ye R."/>
            <person name="Li L."/>
            <person name="Wei W."/>
            <person name="Wang X."/>
            <person name="Wang C."/>
            <person name="Huo Q."/>
            <person name="Li W."/>
            <person name="Guo W."/>
            <person name="Chen H."/>
            <person name="Chen S."/>
            <person name="Zhou L."/>
            <person name="Zhou L."/>
            <person name="Ni X."/>
            <person name="Tian J."/>
            <person name="Zhou Y."/>
            <person name="Sheng Y."/>
            <person name="Liu T."/>
            <person name="Pan Y."/>
            <person name="Xia L."/>
            <person name="Li J."/>
            <person name="Zhao F."/>
            <person name="Cao W."/>
        </authorList>
    </citation>
    <scope>NUCLEOTIDE SEQUENCE</scope>
    <source>
        <strain evidence="1">Rmic-2018</strain>
        <tissue evidence="1">Larvae</tissue>
    </source>
</reference>